<accession>A0A8H6UR63</accession>
<dbReference type="InterPro" id="IPR053037">
    <property type="entry name" value="Pericyclase_pydY-like"/>
</dbReference>
<organism evidence="1 4">
    <name type="scientific">Aspergillus felis</name>
    <dbReference type="NCBI Taxonomy" id="1287682"/>
    <lineage>
        <taxon>Eukaryota</taxon>
        <taxon>Fungi</taxon>
        <taxon>Dikarya</taxon>
        <taxon>Ascomycota</taxon>
        <taxon>Pezizomycotina</taxon>
        <taxon>Eurotiomycetes</taxon>
        <taxon>Eurotiomycetidae</taxon>
        <taxon>Eurotiales</taxon>
        <taxon>Aspergillaceae</taxon>
        <taxon>Aspergillus</taxon>
        <taxon>Aspergillus subgen. Fumigati</taxon>
    </lineage>
</organism>
<evidence type="ECO:0000313" key="1">
    <source>
        <dbReference type="EMBL" id="KAF7160310.1"/>
    </source>
</evidence>
<dbReference type="PANTHER" id="PTHR38115">
    <property type="entry name" value="LIPOCALIN-LIKE DOMAIN-CONTAINING PROTEIN"/>
    <property type="match status" value="1"/>
</dbReference>
<dbReference type="PANTHER" id="PTHR38115:SF1">
    <property type="entry name" value="LIPOCALIN-LIKE DOMAIN-CONTAINING PROTEIN"/>
    <property type="match status" value="1"/>
</dbReference>
<proteinExistence type="predicted"/>
<evidence type="ECO:0008006" key="5">
    <source>
        <dbReference type="Google" id="ProtNLM"/>
    </source>
</evidence>
<dbReference type="AlphaFoldDB" id="A0A8H6UR63"/>
<name>A0A8H6UR63_9EURO</name>
<protein>
    <recommendedName>
        <fullName evidence="5">LCCL domain-containing protein</fullName>
    </recommendedName>
</protein>
<sequence length="224" mass="24996">MAAPADVTIKNLNGEWTMEKNISDPSDPILSFQGVSWVTRKAISYATVTLIVKEYADSQDAKLLHVDIDQVLTGGLKGTSEKRQTDWVAREHNDHIFGKLMGQSRLIRGSKGDDGKVRPAVDINTKIDNPKVKQFLRGEILIDGSPSEGFLVDNVGEEYGEGEGLFLQSFVVNQDDGYGWTAEQVWGFETINGQRYHTRRVVVAKGGEFKMARLVYTYVKRLDA</sequence>
<keyword evidence="3" id="KW-1185">Reference proteome</keyword>
<dbReference type="OrthoDB" id="425354at2759"/>
<evidence type="ECO:0000313" key="2">
    <source>
        <dbReference type="EMBL" id="KAF7181139.1"/>
    </source>
</evidence>
<evidence type="ECO:0000313" key="3">
    <source>
        <dbReference type="Proteomes" id="UP000641853"/>
    </source>
</evidence>
<gene>
    <name evidence="1" type="ORF">CNMCM5623_005830</name>
    <name evidence="2" type="ORF">CNMCM7691_000268</name>
</gene>
<dbReference type="EMBL" id="JACBAE010001373">
    <property type="protein sequence ID" value="KAF7160310.1"/>
    <property type="molecule type" value="Genomic_DNA"/>
</dbReference>
<reference evidence="1" key="1">
    <citation type="submission" date="2020-06" db="EMBL/GenBank/DDBJ databases">
        <title>Draft genome sequences of strains closely related to Aspergillus parafelis and Aspergillus hiratsukae.</title>
        <authorList>
            <person name="Dos Santos R.A.C."/>
            <person name="Rivero-Menendez O."/>
            <person name="Steenwyk J.L."/>
            <person name="Mead M.E."/>
            <person name="Goldman G.H."/>
            <person name="Alastruey-Izquierdo A."/>
            <person name="Rokas A."/>
        </authorList>
    </citation>
    <scope>NUCLEOTIDE SEQUENCE</scope>
    <source>
        <strain evidence="1">CNM-CM5623</strain>
        <strain evidence="2">CNM-CM7691</strain>
    </source>
</reference>
<dbReference type="Proteomes" id="UP000654922">
    <property type="component" value="Unassembled WGS sequence"/>
</dbReference>
<comment type="caution">
    <text evidence="1">The sequence shown here is derived from an EMBL/GenBank/DDBJ whole genome shotgun (WGS) entry which is preliminary data.</text>
</comment>
<dbReference type="EMBL" id="JACBAG010001821">
    <property type="protein sequence ID" value="KAF7181139.1"/>
    <property type="molecule type" value="Genomic_DNA"/>
</dbReference>
<dbReference type="Proteomes" id="UP000641853">
    <property type="component" value="Unassembled WGS sequence"/>
</dbReference>
<evidence type="ECO:0000313" key="4">
    <source>
        <dbReference type="Proteomes" id="UP000654922"/>
    </source>
</evidence>